<organism evidence="1">
    <name type="scientific">Timema monikensis</name>
    <dbReference type="NCBI Taxonomy" id="170555"/>
    <lineage>
        <taxon>Eukaryota</taxon>
        <taxon>Metazoa</taxon>
        <taxon>Ecdysozoa</taxon>
        <taxon>Arthropoda</taxon>
        <taxon>Hexapoda</taxon>
        <taxon>Insecta</taxon>
        <taxon>Pterygota</taxon>
        <taxon>Neoptera</taxon>
        <taxon>Polyneoptera</taxon>
        <taxon>Phasmatodea</taxon>
        <taxon>Timematodea</taxon>
        <taxon>Timematoidea</taxon>
        <taxon>Timematidae</taxon>
        <taxon>Timema</taxon>
    </lineage>
</organism>
<dbReference type="EMBL" id="OB794374">
    <property type="protein sequence ID" value="CAD7430166.1"/>
    <property type="molecule type" value="Genomic_DNA"/>
</dbReference>
<sequence>MSWWRPVTRVLGAVLRRVARYVSKALRRLARFVATWCFPCCSAPPRLQALRSRELNGTGASIRAYALHLSADKSTTFAQNIDNFIACTCESRETSPQVVMRNMRQFMSGMKNYLVKHGEREFEKEVEKERVKVTRGARVQEGSGEREGQGEFMKNYLVKHGEREFEKEVEKERVKVSS</sequence>
<dbReference type="Pfam" id="PF23268">
    <property type="entry name" value="RIN1"/>
    <property type="match status" value="1"/>
</dbReference>
<proteinExistence type="predicted"/>
<name>A0A7R9E9X8_9NEOP</name>
<protein>
    <submittedName>
        <fullName evidence="1">Uncharacterized protein</fullName>
    </submittedName>
</protein>
<evidence type="ECO:0000313" key="1">
    <source>
        <dbReference type="EMBL" id="CAD7430166.1"/>
    </source>
</evidence>
<reference evidence="1" key="1">
    <citation type="submission" date="2020-11" db="EMBL/GenBank/DDBJ databases">
        <authorList>
            <person name="Tran Van P."/>
        </authorList>
    </citation>
    <scope>NUCLEOTIDE SEQUENCE</scope>
</reference>
<gene>
    <name evidence="1" type="ORF">TMSB3V08_LOCUS6929</name>
</gene>
<dbReference type="AlphaFoldDB" id="A0A7R9E9X8"/>
<accession>A0A7R9E9X8</accession>